<feature type="non-terminal residue" evidence="8">
    <location>
        <position position="1"/>
    </location>
</feature>
<keyword evidence="5" id="KW-0325">Glycoprotein</keyword>
<dbReference type="GO" id="GO:0016763">
    <property type="term" value="F:pentosyltransferase activity"/>
    <property type="evidence" value="ECO:0007669"/>
    <property type="project" value="UniProtKB-ARBA"/>
</dbReference>
<evidence type="ECO:0000313" key="9">
    <source>
        <dbReference type="Proteomes" id="UP000287651"/>
    </source>
</evidence>
<evidence type="ECO:0000256" key="5">
    <source>
        <dbReference type="ARBA" id="ARBA00023180"/>
    </source>
</evidence>
<evidence type="ECO:0000256" key="6">
    <source>
        <dbReference type="SAM" id="Phobius"/>
    </source>
</evidence>
<comment type="pathway">
    <text evidence="2">Glycan metabolism.</text>
</comment>
<accession>A0A426YMV1</accession>
<comment type="subcellular location">
    <subcellularLocation>
        <location evidence="1">Golgi apparatus membrane</location>
        <topology evidence="1">Single-pass type II membrane protein</topology>
    </subcellularLocation>
</comment>
<evidence type="ECO:0000313" key="8">
    <source>
        <dbReference type="EMBL" id="RRT53042.1"/>
    </source>
</evidence>
<name>A0A426YMV1_ENSVE</name>
<evidence type="ECO:0000256" key="2">
    <source>
        <dbReference type="ARBA" id="ARBA00004881"/>
    </source>
</evidence>
<evidence type="ECO:0000256" key="4">
    <source>
        <dbReference type="ARBA" id="ARBA00022679"/>
    </source>
</evidence>
<dbReference type="InterPro" id="IPR049625">
    <property type="entry name" value="Glyco_transf_61_cat"/>
</dbReference>
<dbReference type="EMBL" id="AMZH03011344">
    <property type="protein sequence ID" value="RRT53042.1"/>
    <property type="molecule type" value="Genomic_DNA"/>
</dbReference>
<keyword evidence="6" id="KW-0472">Membrane</keyword>
<dbReference type="Pfam" id="PF04577">
    <property type="entry name" value="Glyco_transf_61"/>
    <property type="match status" value="1"/>
</dbReference>
<sequence>KNIEMRRSESFSHRKPWKLSQAALFGCLLIMTVILVCLIKSGSNTNVTCKEAAILKEKQDEKEAYACKSNNSLHRNSHRTIGKVADSVYGALDADAATSLTSTTMEEMELDEPAIDWTVTVPKEKLRDEETTAGLCSVMAGNIKRITNIKSPVVGITFFLWSNAERLIKESRVVCDFTAPRSDTCSMDGDVRVIGRSSIIMLASPPTDRSPTENTTWKIRPYPRKWESTMELIRELTVTVAAEPEQAPRCMINHGVPAVFFSTGGFVGNYFHDFTDVIIPLFMTARRFNGEVQLVVTDFNYQFMAKYQQILRHLSHYPAINLDADDRIHCFPHAHVGLHSHRALGIDASKSPNGISMCDFRGFLRKCFSLKRKYSDGIDLQSRRKPRLLLILRRGSRSFVNERQVMRMVKGLGFKLITAGPEETKNISRFAQMVNSVDVLMGIHGAGLTNMVFLPSNATLVQIIPCCDLAKGCRYIFAEPAPDMGIRYVEYEIRVEESSLIEKYPRDAVVFRDPLSIQKQQGFNAFWNIFLNQQKVKLDVRRFRSILSGVLQSIKH</sequence>
<protein>
    <recommendedName>
        <fullName evidence="7">Glycosyltransferase 61 catalytic domain-containing protein</fullName>
    </recommendedName>
</protein>
<keyword evidence="6" id="KW-0812">Transmembrane</keyword>
<dbReference type="PANTHER" id="PTHR20961">
    <property type="entry name" value="GLYCOSYLTRANSFERASE"/>
    <property type="match status" value="1"/>
</dbReference>
<evidence type="ECO:0000256" key="3">
    <source>
        <dbReference type="ARBA" id="ARBA00022676"/>
    </source>
</evidence>
<dbReference type="Proteomes" id="UP000287651">
    <property type="component" value="Unassembled WGS sequence"/>
</dbReference>
<evidence type="ECO:0000256" key="1">
    <source>
        <dbReference type="ARBA" id="ARBA00004323"/>
    </source>
</evidence>
<comment type="caution">
    <text evidence="8">The sequence shown here is derived from an EMBL/GenBank/DDBJ whole genome shotgun (WGS) entry which is preliminary data.</text>
</comment>
<feature type="domain" description="Glycosyltransferase 61 catalytic" evidence="7">
    <location>
        <begin position="370"/>
        <end position="461"/>
    </location>
</feature>
<keyword evidence="3" id="KW-0328">Glycosyltransferase</keyword>
<organism evidence="8 9">
    <name type="scientific">Ensete ventricosum</name>
    <name type="common">Abyssinian banana</name>
    <name type="synonym">Musa ensete</name>
    <dbReference type="NCBI Taxonomy" id="4639"/>
    <lineage>
        <taxon>Eukaryota</taxon>
        <taxon>Viridiplantae</taxon>
        <taxon>Streptophyta</taxon>
        <taxon>Embryophyta</taxon>
        <taxon>Tracheophyta</taxon>
        <taxon>Spermatophyta</taxon>
        <taxon>Magnoliopsida</taxon>
        <taxon>Liliopsida</taxon>
        <taxon>Zingiberales</taxon>
        <taxon>Musaceae</taxon>
        <taxon>Ensete</taxon>
    </lineage>
</organism>
<evidence type="ECO:0000259" key="7">
    <source>
        <dbReference type="Pfam" id="PF04577"/>
    </source>
</evidence>
<dbReference type="PANTHER" id="PTHR20961:SF5">
    <property type="entry name" value="GLYCOSYLTRANSFERASE-RELATED"/>
    <property type="match status" value="1"/>
</dbReference>
<gene>
    <name evidence="8" type="ORF">B296_00043847</name>
</gene>
<dbReference type="InterPro" id="IPR007657">
    <property type="entry name" value="Glycosyltransferase_61"/>
</dbReference>
<reference evidence="8 9" key="1">
    <citation type="journal article" date="2014" name="Agronomy (Basel)">
        <title>A Draft Genome Sequence for Ensete ventricosum, the Drought-Tolerant Tree Against Hunger.</title>
        <authorList>
            <person name="Harrison J."/>
            <person name="Moore K.A."/>
            <person name="Paszkiewicz K."/>
            <person name="Jones T."/>
            <person name="Grant M."/>
            <person name="Ambacheew D."/>
            <person name="Muzemil S."/>
            <person name="Studholme D.J."/>
        </authorList>
    </citation>
    <scope>NUCLEOTIDE SEQUENCE [LARGE SCALE GENOMIC DNA]</scope>
</reference>
<dbReference type="AlphaFoldDB" id="A0A426YMV1"/>
<keyword evidence="6" id="KW-1133">Transmembrane helix</keyword>
<feature type="transmembrane region" description="Helical" evidence="6">
    <location>
        <begin position="21"/>
        <end position="41"/>
    </location>
</feature>
<keyword evidence="4" id="KW-0808">Transferase</keyword>
<dbReference type="GO" id="GO:0000139">
    <property type="term" value="C:Golgi membrane"/>
    <property type="evidence" value="ECO:0007669"/>
    <property type="project" value="UniProtKB-SubCell"/>
</dbReference>
<proteinExistence type="predicted"/>